<evidence type="ECO:0000313" key="5">
    <source>
        <dbReference type="EMBL" id="GLX70562.1"/>
    </source>
</evidence>
<dbReference type="NCBIfam" id="NF006114">
    <property type="entry name" value="PRK08263.1"/>
    <property type="match status" value="1"/>
</dbReference>
<evidence type="ECO:0000256" key="1">
    <source>
        <dbReference type="ARBA" id="ARBA00006484"/>
    </source>
</evidence>
<dbReference type="PRINTS" id="PR00080">
    <property type="entry name" value="SDRFAMILY"/>
</dbReference>
<gene>
    <name evidence="5" type="ORF">MU1_49080</name>
</gene>
<keyword evidence="2" id="KW-0560">Oxidoreductase</keyword>
<reference evidence="5 6" key="1">
    <citation type="submission" date="2023-03" db="EMBL/GenBank/DDBJ databases">
        <title>Draft genome sequence of the bacteria which degrade cell wall of Tricholomamatutake.</title>
        <authorList>
            <person name="Konishi Y."/>
            <person name="Fukuta Y."/>
            <person name="Shirasaka N."/>
        </authorList>
    </citation>
    <scope>NUCLEOTIDE SEQUENCE [LARGE SCALE GENOMIC DNA]</scope>
    <source>
        <strain evidence="6">mu1</strain>
    </source>
</reference>
<feature type="domain" description="Ketoreductase" evidence="4">
    <location>
        <begin position="3"/>
        <end position="179"/>
    </location>
</feature>
<dbReference type="NCBIfam" id="NF004824">
    <property type="entry name" value="PRK06180.1"/>
    <property type="match status" value="1"/>
</dbReference>
<evidence type="ECO:0000259" key="4">
    <source>
        <dbReference type="SMART" id="SM00822"/>
    </source>
</evidence>
<dbReference type="PRINTS" id="PR00081">
    <property type="entry name" value="GDHRDH"/>
</dbReference>
<dbReference type="EMBL" id="BSSQ01000019">
    <property type="protein sequence ID" value="GLX70562.1"/>
    <property type="molecule type" value="Genomic_DNA"/>
</dbReference>
<dbReference type="InterPro" id="IPR051911">
    <property type="entry name" value="SDR_oxidoreductase"/>
</dbReference>
<dbReference type="Gene3D" id="3.40.50.720">
    <property type="entry name" value="NAD(P)-binding Rossmann-like Domain"/>
    <property type="match status" value="1"/>
</dbReference>
<evidence type="ECO:0000313" key="6">
    <source>
        <dbReference type="Proteomes" id="UP001157114"/>
    </source>
</evidence>
<comment type="similarity">
    <text evidence="1 3">Belongs to the short-chain dehydrogenases/reductases (SDR) family.</text>
</comment>
<proteinExistence type="inferred from homology"/>
<organism evidence="5 6">
    <name type="scientific">Paenibacillus glycanilyticus</name>
    <dbReference type="NCBI Taxonomy" id="126569"/>
    <lineage>
        <taxon>Bacteria</taxon>
        <taxon>Bacillati</taxon>
        <taxon>Bacillota</taxon>
        <taxon>Bacilli</taxon>
        <taxon>Bacillales</taxon>
        <taxon>Paenibacillaceae</taxon>
        <taxon>Paenibacillus</taxon>
    </lineage>
</organism>
<keyword evidence="6" id="KW-1185">Reference proteome</keyword>
<dbReference type="InterPro" id="IPR036291">
    <property type="entry name" value="NAD(P)-bd_dom_sf"/>
</dbReference>
<dbReference type="CDD" id="cd05374">
    <property type="entry name" value="17beta-HSD-like_SDR_c"/>
    <property type="match status" value="1"/>
</dbReference>
<dbReference type="Pfam" id="PF00106">
    <property type="entry name" value="adh_short"/>
    <property type="match status" value="1"/>
</dbReference>
<evidence type="ECO:0000256" key="2">
    <source>
        <dbReference type="ARBA" id="ARBA00023002"/>
    </source>
</evidence>
<dbReference type="InterPro" id="IPR057326">
    <property type="entry name" value="KR_dom"/>
</dbReference>
<dbReference type="Proteomes" id="UP001157114">
    <property type="component" value="Unassembled WGS sequence"/>
</dbReference>
<dbReference type="PANTHER" id="PTHR43976">
    <property type="entry name" value="SHORT CHAIN DEHYDROGENASE"/>
    <property type="match status" value="1"/>
</dbReference>
<dbReference type="SUPFAM" id="SSF51735">
    <property type="entry name" value="NAD(P)-binding Rossmann-fold domains"/>
    <property type="match status" value="1"/>
</dbReference>
<sequence>MSKVWLITGSSRGFGRSLAEAVLANGDQLIATARRTEQLADLAERYGNQVRLVPLDVTSYEQAEAAVQAAIESFGRLDVLVNNAGYGNVSSIEETQMEDFRAQAETNLWGVVNVTKAALPLLREQGYGHIVQFSSIGGRTGAPGLGAYQMSKWAVEGFSEVLAKEVAPLGIKVTLIEPGGFRTDWAGSSMQHIEPREEYKDTVGGLLKHLREVTGKENGDPAKAAQAILTIVNEENPPLRLLLGSDAVAIANAVDTGKLAETKRWEELSVSTDFEVKELNPHVTRMYDEFDEIKA</sequence>
<dbReference type="InterPro" id="IPR002347">
    <property type="entry name" value="SDR_fam"/>
</dbReference>
<accession>A0ABQ6GLU2</accession>
<dbReference type="RefSeq" id="WP_284241337.1">
    <property type="nucleotide sequence ID" value="NZ_BSSQ01000019.1"/>
</dbReference>
<protein>
    <submittedName>
        <fullName evidence="5">Short-chain dehydrogenase/reductase</fullName>
    </submittedName>
</protein>
<dbReference type="PANTHER" id="PTHR43976:SF16">
    <property type="entry name" value="SHORT-CHAIN DEHYDROGENASE_REDUCTASE FAMILY PROTEIN"/>
    <property type="match status" value="1"/>
</dbReference>
<evidence type="ECO:0000256" key="3">
    <source>
        <dbReference type="RuleBase" id="RU000363"/>
    </source>
</evidence>
<dbReference type="SMART" id="SM00822">
    <property type="entry name" value="PKS_KR"/>
    <property type="match status" value="1"/>
</dbReference>
<name>A0ABQ6GLU2_9BACL</name>
<comment type="caution">
    <text evidence="5">The sequence shown here is derived from an EMBL/GenBank/DDBJ whole genome shotgun (WGS) entry which is preliminary data.</text>
</comment>